<reference evidence="1" key="2">
    <citation type="submission" date="2024-07" db="EMBL/GenBank/DDBJ databases">
        <title>Streptomyces haneummycinica sp. nov., a new antibiotic-producing actinobacterium isolated from marine sediment.</title>
        <authorList>
            <person name="Uemura M."/>
            <person name="Hamada M."/>
            <person name="Hirano S."/>
            <person name="Kobayashi K."/>
            <person name="Ohshiro T."/>
            <person name="Kobayashi T."/>
            <person name="Terahara T."/>
        </authorList>
    </citation>
    <scope>NUCLEOTIDE SEQUENCE</scope>
    <source>
        <strain evidence="1">KM77-8</strain>
    </source>
</reference>
<sequence length="78" mass="8181">MGPVLLDGGCDTLGFLVPAGTAAGWDVPGSTCTETDGCGLSVVPAVSVEGPEWLLPPGKPSRRRILWCCVRRWVRLSG</sequence>
<dbReference type="EMBL" id="AP035768">
    <property type="protein sequence ID" value="BFO21779.1"/>
    <property type="molecule type" value="Genomic_DNA"/>
</dbReference>
<organism evidence="1">
    <name type="scientific">Streptomyces haneummycinicus</name>
    <dbReference type="NCBI Taxonomy" id="3074435"/>
    <lineage>
        <taxon>Bacteria</taxon>
        <taxon>Bacillati</taxon>
        <taxon>Actinomycetota</taxon>
        <taxon>Actinomycetes</taxon>
        <taxon>Kitasatosporales</taxon>
        <taxon>Streptomycetaceae</taxon>
        <taxon>Streptomyces</taxon>
    </lineage>
</organism>
<proteinExistence type="predicted"/>
<dbReference type="AlphaFoldDB" id="A0AAT9HWS4"/>
<gene>
    <name evidence="1" type="ORF">SHKM778_81670</name>
</gene>
<accession>A0AAT9HWS4</accession>
<reference evidence="1" key="1">
    <citation type="submission" date="2024-06" db="EMBL/GenBank/DDBJ databases">
        <authorList>
            <consortium name="consrtm"/>
            <person name="Uemura M."/>
            <person name="Terahara T."/>
        </authorList>
    </citation>
    <scope>NUCLEOTIDE SEQUENCE</scope>
    <source>
        <strain evidence="1">KM77-8</strain>
    </source>
</reference>
<evidence type="ECO:0000313" key="1">
    <source>
        <dbReference type="EMBL" id="BFO21779.1"/>
    </source>
</evidence>
<protein>
    <submittedName>
        <fullName evidence="1">Uncharacterized protein</fullName>
    </submittedName>
</protein>
<name>A0AAT9HWS4_9ACTN</name>